<dbReference type="PANTHER" id="PTHR11709:SF414">
    <property type="entry name" value="ADR239WP"/>
    <property type="match status" value="1"/>
</dbReference>
<evidence type="ECO:0000313" key="8">
    <source>
        <dbReference type="EMBL" id="CAG8813077.1"/>
    </source>
</evidence>
<feature type="domain" description="Plastocyanin-like" evidence="5">
    <location>
        <begin position="104"/>
        <end position="245"/>
    </location>
</feature>
<keyword evidence="3" id="KW-0560">Oxidoreductase</keyword>
<dbReference type="OrthoDB" id="2121828at2759"/>
<dbReference type="PROSITE" id="PS00079">
    <property type="entry name" value="MULTICOPPER_OXIDASE1"/>
    <property type="match status" value="1"/>
</dbReference>
<dbReference type="Gene3D" id="2.60.40.420">
    <property type="entry name" value="Cupredoxins - blue copper proteins"/>
    <property type="match status" value="3"/>
</dbReference>
<gene>
    <name evidence="8" type="ORF">CPELLU_LOCUS18870</name>
</gene>
<dbReference type="InterPro" id="IPR008972">
    <property type="entry name" value="Cupredoxin"/>
</dbReference>
<dbReference type="EMBL" id="CAJVQA010040481">
    <property type="protein sequence ID" value="CAG8813077.1"/>
    <property type="molecule type" value="Genomic_DNA"/>
</dbReference>
<feature type="non-terminal residue" evidence="8">
    <location>
        <position position="1"/>
    </location>
</feature>
<feature type="domain" description="Plastocyanin-like" evidence="6">
    <location>
        <begin position="396"/>
        <end position="514"/>
    </location>
</feature>
<dbReference type="InterPro" id="IPR033138">
    <property type="entry name" value="Cu_oxidase_CS"/>
</dbReference>
<dbReference type="InterPro" id="IPR001117">
    <property type="entry name" value="Cu-oxidase_2nd"/>
</dbReference>
<sequence>QHVRILIRNKLDEPTSIHWHGLHMKNTTYSDGVPTLTQCPIQKGKNFIHDFYANEKPGTHWYHSHYKSQRVDGLYGYIIIKEDKENDENYDVDLIDNNCMYCAHISDWYHCRAGVLLNYYHYCYVTTRLTPEPVPHSILFNGIGGANEVNGDNCNNRAVNGSVETNYVYNFERGKKYRLRILNAGTLALYYFSIDHHMLQVIEVEGTRVNSTDQFKHLPINVGQRYSVIATTNNITTNNFWMRFQTSLDCLRLDTTSVDQIKLLVKEIKAIVRYDKSEGRPNTTPWTKENEILHCMDLNYTLLLPANGSLKAPKLEINQKTNKSKTCHESTGCEEFAFEISMTTINATTNPNNNYATFGSISLGSSFGSFSGETFGYTENTLHYSMEYQEQFEQYGSSIYPDPALNIIILDKTSDIIDVIITCSDTIAHSFHLHGHSFWVMEYSYNCSVYNNCQGSRNIVTLTFDHPIARDTITVPRDGGESSFSSGNIGVWAFHCHIEWHLGVGMLAQFVEHPSNFSSLRKASNETKLIDKACNP</sequence>
<evidence type="ECO:0000256" key="2">
    <source>
        <dbReference type="ARBA" id="ARBA00022723"/>
    </source>
</evidence>
<evidence type="ECO:0000256" key="4">
    <source>
        <dbReference type="ARBA" id="ARBA00023008"/>
    </source>
</evidence>
<dbReference type="GO" id="GO:0005507">
    <property type="term" value="F:copper ion binding"/>
    <property type="evidence" value="ECO:0007669"/>
    <property type="project" value="InterPro"/>
</dbReference>
<dbReference type="GO" id="GO:0016491">
    <property type="term" value="F:oxidoreductase activity"/>
    <property type="evidence" value="ECO:0007669"/>
    <property type="project" value="UniProtKB-KW"/>
</dbReference>
<feature type="domain" description="Plastocyanin-like" evidence="7">
    <location>
        <begin position="2"/>
        <end position="84"/>
    </location>
</feature>
<evidence type="ECO:0000256" key="1">
    <source>
        <dbReference type="ARBA" id="ARBA00010609"/>
    </source>
</evidence>
<dbReference type="Pfam" id="PF00394">
    <property type="entry name" value="Cu-oxidase"/>
    <property type="match status" value="1"/>
</dbReference>
<keyword evidence="4" id="KW-0186">Copper</keyword>
<dbReference type="InterPro" id="IPR045087">
    <property type="entry name" value="Cu-oxidase_fam"/>
</dbReference>
<evidence type="ECO:0000313" key="9">
    <source>
        <dbReference type="Proteomes" id="UP000789759"/>
    </source>
</evidence>
<evidence type="ECO:0000259" key="6">
    <source>
        <dbReference type="Pfam" id="PF07731"/>
    </source>
</evidence>
<dbReference type="AlphaFoldDB" id="A0A9N9PE83"/>
<reference evidence="8" key="1">
    <citation type="submission" date="2021-06" db="EMBL/GenBank/DDBJ databases">
        <authorList>
            <person name="Kallberg Y."/>
            <person name="Tangrot J."/>
            <person name="Rosling A."/>
        </authorList>
    </citation>
    <scope>NUCLEOTIDE SEQUENCE</scope>
    <source>
        <strain evidence="8">FL966</strain>
    </source>
</reference>
<evidence type="ECO:0000259" key="5">
    <source>
        <dbReference type="Pfam" id="PF00394"/>
    </source>
</evidence>
<dbReference type="Pfam" id="PF07732">
    <property type="entry name" value="Cu-oxidase_3"/>
    <property type="match status" value="1"/>
</dbReference>
<name>A0A9N9PE83_9GLOM</name>
<feature type="non-terminal residue" evidence="8">
    <location>
        <position position="536"/>
    </location>
</feature>
<protein>
    <submittedName>
        <fullName evidence="8">10630_t:CDS:1</fullName>
    </submittedName>
</protein>
<accession>A0A9N9PE83</accession>
<proteinExistence type="inferred from homology"/>
<dbReference type="Pfam" id="PF07731">
    <property type="entry name" value="Cu-oxidase_2"/>
    <property type="match status" value="1"/>
</dbReference>
<comment type="caution">
    <text evidence="8">The sequence shown here is derived from an EMBL/GenBank/DDBJ whole genome shotgun (WGS) entry which is preliminary data.</text>
</comment>
<evidence type="ECO:0000256" key="3">
    <source>
        <dbReference type="ARBA" id="ARBA00023002"/>
    </source>
</evidence>
<evidence type="ECO:0000259" key="7">
    <source>
        <dbReference type="Pfam" id="PF07732"/>
    </source>
</evidence>
<keyword evidence="2" id="KW-0479">Metal-binding</keyword>
<dbReference type="InterPro" id="IPR011707">
    <property type="entry name" value="Cu-oxidase-like_N"/>
</dbReference>
<keyword evidence="9" id="KW-1185">Reference proteome</keyword>
<dbReference type="PANTHER" id="PTHR11709">
    <property type="entry name" value="MULTI-COPPER OXIDASE"/>
    <property type="match status" value="1"/>
</dbReference>
<dbReference type="SUPFAM" id="SSF49503">
    <property type="entry name" value="Cupredoxins"/>
    <property type="match status" value="3"/>
</dbReference>
<dbReference type="InterPro" id="IPR011706">
    <property type="entry name" value="Cu-oxidase_C"/>
</dbReference>
<comment type="similarity">
    <text evidence="1">Belongs to the multicopper oxidase family.</text>
</comment>
<dbReference type="PROSITE" id="PS00080">
    <property type="entry name" value="MULTICOPPER_OXIDASE2"/>
    <property type="match status" value="1"/>
</dbReference>
<organism evidence="8 9">
    <name type="scientific">Cetraspora pellucida</name>
    <dbReference type="NCBI Taxonomy" id="1433469"/>
    <lineage>
        <taxon>Eukaryota</taxon>
        <taxon>Fungi</taxon>
        <taxon>Fungi incertae sedis</taxon>
        <taxon>Mucoromycota</taxon>
        <taxon>Glomeromycotina</taxon>
        <taxon>Glomeromycetes</taxon>
        <taxon>Diversisporales</taxon>
        <taxon>Gigasporaceae</taxon>
        <taxon>Cetraspora</taxon>
    </lineage>
</organism>
<dbReference type="Proteomes" id="UP000789759">
    <property type="component" value="Unassembled WGS sequence"/>
</dbReference>
<dbReference type="InterPro" id="IPR002355">
    <property type="entry name" value="Cu_oxidase_Cu_BS"/>
</dbReference>